<dbReference type="InterPro" id="IPR014710">
    <property type="entry name" value="RmlC-like_jellyroll"/>
</dbReference>
<accession>A0A7R9CTE1</accession>
<dbReference type="InterPro" id="IPR018490">
    <property type="entry name" value="cNMP-bd_dom_sf"/>
</dbReference>
<dbReference type="InterPro" id="IPR018488">
    <property type="entry name" value="cNMP-bd_CS"/>
</dbReference>
<evidence type="ECO:0000313" key="10">
    <source>
        <dbReference type="EMBL" id="CAD7402086.1"/>
    </source>
</evidence>
<keyword evidence="3" id="KW-0812">Transmembrane</keyword>
<dbReference type="PANTHER" id="PTHR45638:SF11">
    <property type="entry name" value="CYCLIC NUCLEOTIDE-GATED CATION CHANNEL SUBUNIT A"/>
    <property type="match status" value="1"/>
</dbReference>
<dbReference type="GO" id="GO:0005221">
    <property type="term" value="F:intracellularly cyclic nucleotide-activated monoatomic cation channel activity"/>
    <property type="evidence" value="ECO:0007669"/>
    <property type="project" value="InterPro"/>
</dbReference>
<dbReference type="AlphaFoldDB" id="A0A7R9CTE1"/>
<feature type="domain" description="Cyclic nucleotide-binding" evidence="9">
    <location>
        <begin position="78"/>
        <end position="211"/>
    </location>
</feature>
<dbReference type="SUPFAM" id="SSF51206">
    <property type="entry name" value="cAMP-binding domain-like"/>
    <property type="match status" value="1"/>
</dbReference>
<comment type="subcellular location">
    <subcellularLocation>
        <location evidence="1">Membrane</location>
        <topology evidence="1">Multi-pass membrane protein</topology>
    </subcellularLocation>
</comment>
<name>A0A7R9CTE1_TIMCR</name>
<keyword evidence="8" id="KW-0407">Ion channel</keyword>
<evidence type="ECO:0000256" key="8">
    <source>
        <dbReference type="ARBA" id="ARBA00023303"/>
    </source>
</evidence>
<dbReference type="PRINTS" id="PR00103">
    <property type="entry name" value="CAMPKINASE"/>
</dbReference>
<protein>
    <recommendedName>
        <fullName evidence="9">Cyclic nucleotide-binding domain-containing protein</fullName>
    </recommendedName>
</protein>
<keyword evidence="2" id="KW-0813">Transport</keyword>
<dbReference type="EMBL" id="OC318457">
    <property type="protein sequence ID" value="CAD7402086.1"/>
    <property type="molecule type" value="Genomic_DNA"/>
</dbReference>
<evidence type="ECO:0000256" key="6">
    <source>
        <dbReference type="ARBA" id="ARBA00023136"/>
    </source>
</evidence>
<dbReference type="CDD" id="cd00038">
    <property type="entry name" value="CAP_ED"/>
    <property type="match status" value="1"/>
</dbReference>
<dbReference type="PROSITE" id="PS00888">
    <property type="entry name" value="CNMP_BINDING_1"/>
    <property type="match status" value="1"/>
</dbReference>
<evidence type="ECO:0000259" key="9">
    <source>
        <dbReference type="PROSITE" id="PS50042"/>
    </source>
</evidence>
<evidence type="ECO:0000256" key="7">
    <source>
        <dbReference type="ARBA" id="ARBA00023286"/>
    </source>
</evidence>
<proteinExistence type="predicted"/>
<dbReference type="Gene3D" id="2.60.120.10">
    <property type="entry name" value="Jelly Rolls"/>
    <property type="match status" value="1"/>
</dbReference>
<keyword evidence="6" id="KW-0472">Membrane</keyword>
<dbReference type="GO" id="GO:0044877">
    <property type="term" value="F:protein-containing complex binding"/>
    <property type="evidence" value="ECO:0007669"/>
    <property type="project" value="TreeGrafter"/>
</dbReference>
<dbReference type="SMART" id="SM00100">
    <property type="entry name" value="cNMP"/>
    <property type="match status" value="1"/>
</dbReference>
<keyword evidence="5" id="KW-0406">Ion transport</keyword>
<keyword evidence="7" id="KW-1071">Ligand-gated ion channel</keyword>
<evidence type="ECO:0000256" key="3">
    <source>
        <dbReference type="ARBA" id="ARBA00022692"/>
    </source>
</evidence>
<organism evidence="10">
    <name type="scientific">Timema cristinae</name>
    <name type="common">Walking stick</name>
    <dbReference type="NCBI Taxonomy" id="61476"/>
    <lineage>
        <taxon>Eukaryota</taxon>
        <taxon>Metazoa</taxon>
        <taxon>Ecdysozoa</taxon>
        <taxon>Arthropoda</taxon>
        <taxon>Hexapoda</taxon>
        <taxon>Insecta</taxon>
        <taxon>Pterygota</taxon>
        <taxon>Neoptera</taxon>
        <taxon>Polyneoptera</taxon>
        <taxon>Phasmatodea</taxon>
        <taxon>Timematodea</taxon>
        <taxon>Timematoidea</taxon>
        <taxon>Timematidae</taxon>
        <taxon>Timema</taxon>
    </lineage>
</organism>
<dbReference type="PANTHER" id="PTHR45638">
    <property type="entry name" value="CYCLIC NUCLEOTIDE-GATED CATION CHANNEL SUBUNIT A"/>
    <property type="match status" value="1"/>
</dbReference>
<evidence type="ECO:0000256" key="1">
    <source>
        <dbReference type="ARBA" id="ARBA00004141"/>
    </source>
</evidence>
<evidence type="ECO:0000256" key="4">
    <source>
        <dbReference type="ARBA" id="ARBA00022989"/>
    </source>
</evidence>
<gene>
    <name evidence="10" type="ORF">TCEB3V08_LOCUS6304</name>
</gene>
<dbReference type="PROSITE" id="PS50042">
    <property type="entry name" value="CNMP_BINDING_3"/>
    <property type="match status" value="1"/>
</dbReference>
<evidence type="ECO:0000256" key="2">
    <source>
        <dbReference type="ARBA" id="ARBA00022448"/>
    </source>
</evidence>
<dbReference type="GO" id="GO:0016020">
    <property type="term" value="C:membrane"/>
    <property type="evidence" value="ECO:0007669"/>
    <property type="project" value="UniProtKB-SubCell"/>
</dbReference>
<sequence>MRLEEEETLQDVEAGVIEPVKTELWLQMFVLIRWNVNESGQPRNELSLDDPDYWHYAKYRAECVILPTTSLTHENTAVEQNLLKRIVAAFRLEIYVANDTIVREGDLGNTMYFIHTGSVAVYSPGGIEIVVLSSTAEDGEIRGSNLGRICHLEDGDQFGEIALVMEDERRRASVVAIETSKLFRLSREDFRQAMKPYPETMAMIKESVFKRLAFNLKLDEELSKK</sequence>
<dbReference type="InterPro" id="IPR050866">
    <property type="entry name" value="CNG_cation_channel"/>
</dbReference>
<keyword evidence="4" id="KW-1133">Transmembrane helix</keyword>
<dbReference type="Pfam" id="PF00027">
    <property type="entry name" value="cNMP_binding"/>
    <property type="match status" value="1"/>
</dbReference>
<reference evidence="10" key="1">
    <citation type="submission" date="2020-11" db="EMBL/GenBank/DDBJ databases">
        <authorList>
            <person name="Tran Van P."/>
        </authorList>
    </citation>
    <scope>NUCLEOTIDE SEQUENCE</scope>
</reference>
<dbReference type="InterPro" id="IPR000595">
    <property type="entry name" value="cNMP-bd_dom"/>
</dbReference>
<evidence type="ECO:0000256" key="5">
    <source>
        <dbReference type="ARBA" id="ARBA00023065"/>
    </source>
</evidence>